<reference evidence="2" key="2">
    <citation type="submission" date="2015-03" db="UniProtKB">
        <authorList>
            <consortium name="EnsemblPlants"/>
        </authorList>
    </citation>
    <scope>IDENTIFICATION</scope>
</reference>
<keyword evidence="3" id="KW-1185">Reference proteome</keyword>
<proteinExistence type="predicted"/>
<organism evidence="2">
    <name type="scientific">Oryza barthii</name>
    <dbReference type="NCBI Taxonomy" id="65489"/>
    <lineage>
        <taxon>Eukaryota</taxon>
        <taxon>Viridiplantae</taxon>
        <taxon>Streptophyta</taxon>
        <taxon>Embryophyta</taxon>
        <taxon>Tracheophyta</taxon>
        <taxon>Spermatophyta</taxon>
        <taxon>Magnoliopsida</taxon>
        <taxon>Liliopsida</taxon>
        <taxon>Poales</taxon>
        <taxon>Poaceae</taxon>
        <taxon>BOP clade</taxon>
        <taxon>Oryzoideae</taxon>
        <taxon>Oryzeae</taxon>
        <taxon>Oryzinae</taxon>
        <taxon>Oryza</taxon>
    </lineage>
</organism>
<name>A0A0D3HWK1_9ORYZ</name>
<evidence type="ECO:0000313" key="2">
    <source>
        <dbReference type="EnsemblPlants" id="OBART12G18310.1"/>
    </source>
</evidence>
<dbReference type="Gramene" id="OBART12G18310.1">
    <property type="protein sequence ID" value="OBART12G18310.1"/>
    <property type="gene ID" value="OBART12G18310"/>
</dbReference>
<dbReference type="Proteomes" id="UP000026960">
    <property type="component" value="Chromosome 12"/>
</dbReference>
<dbReference type="STRING" id="65489.A0A0D3HWK1"/>
<feature type="region of interest" description="Disordered" evidence="1">
    <location>
        <begin position="63"/>
        <end position="82"/>
    </location>
</feature>
<evidence type="ECO:0000313" key="3">
    <source>
        <dbReference type="Proteomes" id="UP000026960"/>
    </source>
</evidence>
<dbReference type="HOGENOM" id="CLU_1952084_0_0_1"/>
<accession>A0A0D3HWK1</accession>
<dbReference type="PaxDb" id="65489-OBART12G18310.1"/>
<evidence type="ECO:0000256" key="1">
    <source>
        <dbReference type="SAM" id="MobiDB-lite"/>
    </source>
</evidence>
<sequence length="129" mass="13720">MLTEASSFAGGREGVGGGRGDEIYVKKPAAAVTSRDETSVAMLMSFMTRLVVGKWFYRKAPVQRTDDRNNRRRGSGAAVAGGGGVSLSVAEVMPPVKVSRAHGCTEYGVEFDSTSTYGGTTSRAPRLRR</sequence>
<dbReference type="EnsemblPlants" id="OBART12G18310.1">
    <property type="protein sequence ID" value="OBART12G18310.1"/>
    <property type="gene ID" value="OBART12G18310"/>
</dbReference>
<protein>
    <submittedName>
        <fullName evidence="2">Uncharacterized protein</fullName>
    </submittedName>
</protein>
<dbReference type="AlphaFoldDB" id="A0A0D3HWK1"/>
<reference evidence="2" key="1">
    <citation type="journal article" date="2009" name="Rice">
        <title>De Novo Next Generation Sequencing of Plant Genomes.</title>
        <authorList>
            <person name="Rounsley S."/>
            <person name="Marri P.R."/>
            <person name="Yu Y."/>
            <person name="He R."/>
            <person name="Sisneros N."/>
            <person name="Goicoechea J.L."/>
            <person name="Lee S.J."/>
            <person name="Angelova A."/>
            <person name="Kudrna D."/>
            <person name="Luo M."/>
            <person name="Affourtit J."/>
            <person name="Desany B."/>
            <person name="Knight J."/>
            <person name="Niazi F."/>
            <person name="Egholm M."/>
            <person name="Wing R.A."/>
        </authorList>
    </citation>
    <scope>NUCLEOTIDE SEQUENCE [LARGE SCALE GENOMIC DNA]</scope>
    <source>
        <strain evidence="2">cv. IRGC 105608</strain>
    </source>
</reference>